<dbReference type="AlphaFoldDB" id="A0A1H7PUR1"/>
<comment type="subcellular location">
    <subcellularLocation>
        <location evidence="1">Cell membrane</location>
        <topology evidence="1">Multi-pass membrane protein</topology>
    </subcellularLocation>
</comment>
<feature type="transmembrane region" description="Helical" evidence="6">
    <location>
        <begin position="286"/>
        <end position="304"/>
    </location>
</feature>
<keyword evidence="5 6" id="KW-0472">Membrane</keyword>
<accession>A0A1H7PUR1</accession>
<dbReference type="InterPro" id="IPR003841">
    <property type="entry name" value="Na/Pi_transpt"/>
</dbReference>
<dbReference type="GO" id="GO:0044341">
    <property type="term" value="P:sodium-dependent phosphate transport"/>
    <property type="evidence" value="ECO:0007669"/>
    <property type="project" value="InterPro"/>
</dbReference>
<feature type="transmembrane region" description="Helical" evidence="6">
    <location>
        <begin position="83"/>
        <end position="103"/>
    </location>
</feature>
<dbReference type="GO" id="GO:0005436">
    <property type="term" value="F:sodium:phosphate symporter activity"/>
    <property type="evidence" value="ECO:0007669"/>
    <property type="project" value="InterPro"/>
</dbReference>
<protein>
    <submittedName>
        <fullName evidence="7">Phosphate:Na+ symporter</fullName>
    </submittedName>
</protein>
<sequence>MAVAVFLLGGLGLLLLGMELLTQGLRQAAGERLRVWLQRSTRTRWRGALSGFLITALVQSSSAVTVATLGLTNAAMVNLRQAAWVVFGSNLGTTMTAWIVALIGLSWKVEALALPLIGLGVLLHVLRSGKTSGFIGTALAGFGLLFFGLEMLKDAFDGAGQWLPVEYLTLQSPLHLLAGVLLGMVLTTLLQSSSAALAVVLTAASQGFIGPLMGAALVIGANLGTTSTALLATLGATSEAKRLALVHVMFNVLTAVVALVLLWPLWWVTTWLTDAASSAVLATQLALFHTLFNVLGLLLMWPLADPLLRWVAGRYRTQQEDAAALRFLDDTVLGVAELGLAALNQELKQVLAEQMQQLAAQADSDRQAAARAALEQRLLKIASAAGHLPSVCATGEQQRGLLHGLHALEELRELSELQPHLHVSSREPLPAELQSALHSLLAALHRGAIAADELAALRLGVSEARQAVRERLLHQLQGTNQQTSAEAVARSLALCARWERVADQLARCARLLWLKAADTDQPSATV</sequence>
<dbReference type="STRING" id="1429083.GCA_001885685_02157"/>
<evidence type="ECO:0000256" key="6">
    <source>
        <dbReference type="SAM" id="Phobius"/>
    </source>
</evidence>
<organism evidence="7 8">
    <name type="scientific">Atopomonas hussainii</name>
    <dbReference type="NCBI Taxonomy" id="1429083"/>
    <lineage>
        <taxon>Bacteria</taxon>
        <taxon>Pseudomonadati</taxon>
        <taxon>Pseudomonadota</taxon>
        <taxon>Gammaproteobacteria</taxon>
        <taxon>Pseudomonadales</taxon>
        <taxon>Pseudomonadaceae</taxon>
        <taxon>Atopomonas</taxon>
    </lineage>
</organism>
<name>A0A1H7PUR1_9GAMM</name>
<dbReference type="NCBIfam" id="NF037997">
    <property type="entry name" value="Na_Pi_symport"/>
    <property type="match status" value="1"/>
</dbReference>
<dbReference type="PANTHER" id="PTHR10010">
    <property type="entry name" value="SOLUTE CARRIER FAMILY 34 SODIUM PHOSPHATE , MEMBER 2-RELATED"/>
    <property type="match status" value="1"/>
</dbReference>
<dbReference type="EMBL" id="FOAS01000011">
    <property type="protein sequence ID" value="SEL39339.1"/>
    <property type="molecule type" value="Genomic_DNA"/>
</dbReference>
<evidence type="ECO:0000256" key="5">
    <source>
        <dbReference type="ARBA" id="ARBA00023136"/>
    </source>
</evidence>
<gene>
    <name evidence="7" type="ORF">SAMN05216214_111148</name>
</gene>
<evidence type="ECO:0000256" key="1">
    <source>
        <dbReference type="ARBA" id="ARBA00004651"/>
    </source>
</evidence>
<evidence type="ECO:0000256" key="2">
    <source>
        <dbReference type="ARBA" id="ARBA00022475"/>
    </source>
</evidence>
<proteinExistence type="predicted"/>
<evidence type="ECO:0000313" key="7">
    <source>
        <dbReference type="EMBL" id="SEL39339.1"/>
    </source>
</evidence>
<feature type="transmembrane region" description="Helical" evidence="6">
    <location>
        <begin position="244"/>
        <end position="266"/>
    </location>
</feature>
<keyword evidence="3 6" id="KW-0812">Transmembrane</keyword>
<keyword evidence="2" id="KW-1003">Cell membrane</keyword>
<keyword evidence="8" id="KW-1185">Reference proteome</keyword>
<dbReference type="PANTHER" id="PTHR10010:SF46">
    <property type="entry name" value="SODIUM-DEPENDENT PHOSPHATE TRANSPORT PROTEIN 2B"/>
    <property type="match status" value="1"/>
</dbReference>
<reference evidence="7 8" key="1">
    <citation type="submission" date="2016-10" db="EMBL/GenBank/DDBJ databases">
        <authorList>
            <person name="de Groot N.N."/>
        </authorList>
    </citation>
    <scope>NUCLEOTIDE SEQUENCE [LARGE SCALE GENOMIC DNA]</scope>
    <source>
        <strain evidence="7 8">JCM 19513</strain>
    </source>
</reference>
<feature type="transmembrane region" description="Helical" evidence="6">
    <location>
        <begin position="219"/>
        <end position="237"/>
    </location>
</feature>
<feature type="transmembrane region" description="Helical" evidence="6">
    <location>
        <begin position="52"/>
        <end position="71"/>
    </location>
</feature>
<dbReference type="GO" id="GO:0005886">
    <property type="term" value="C:plasma membrane"/>
    <property type="evidence" value="ECO:0007669"/>
    <property type="project" value="UniProtKB-SubCell"/>
</dbReference>
<evidence type="ECO:0000256" key="4">
    <source>
        <dbReference type="ARBA" id="ARBA00022989"/>
    </source>
</evidence>
<dbReference type="Pfam" id="PF02690">
    <property type="entry name" value="Na_Pi_cotrans"/>
    <property type="match status" value="2"/>
</dbReference>
<feature type="transmembrane region" description="Helical" evidence="6">
    <location>
        <begin position="172"/>
        <end position="190"/>
    </location>
</feature>
<evidence type="ECO:0000256" key="3">
    <source>
        <dbReference type="ARBA" id="ARBA00022692"/>
    </source>
</evidence>
<dbReference type="RefSeq" id="WP_074868916.1">
    <property type="nucleotide sequence ID" value="NZ_FOAS01000011.1"/>
</dbReference>
<dbReference type="Proteomes" id="UP000185766">
    <property type="component" value="Unassembled WGS sequence"/>
</dbReference>
<feature type="transmembrane region" description="Helical" evidence="6">
    <location>
        <begin position="133"/>
        <end position="152"/>
    </location>
</feature>
<keyword evidence="4 6" id="KW-1133">Transmembrane helix</keyword>
<evidence type="ECO:0000313" key="8">
    <source>
        <dbReference type="Proteomes" id="UP000185766"/>
    </source>
</evidence>
<feature type="transmembrane region" description="Helical" evidence="6">
    <location>
        <begin position="109"/>
        <end position="126"/>
    </location>
</feature>